<dbReference type="Gene3D" id="3.40.50.1970">
    <property type="match status" value="1"/>
</dbReference>
<reference evidence="10 11" key="1">
    <citation type="submission" date="2018-06" db="EMBL/GenBank/DDBJ databases">
        <title>Streptomyces reniochalinae sp. nov. and Streptomyces diacarnus sp. nov. from marine sponges.</title>
        <authorList>
            <person name="Li L."/>
        </authorList>
    </citation>
    <scope>NUCLEOTIDE SEQUENCE [LARGE SCALE GENOMIC DNA]</scope>
    <source>
        <strain evidence="10 11">LHW50302</strain>
    </source>
</reference>
<keyword evidence="4" id="KW-0809">Transit peptide</keyword>
<evidence type="ECO:0000256" key="7">
    <source>
        <dbReference type="SAM" id="MobiDB-lite"/>
    </source>
</evidence>
<accession>A0A367EQG8</accession>
<evidence type="ECO:0000313" key="10">
    <source>
        <dbReference type="EMBL" id="RCG20358.1"/>
    </source>
</evidence>
<evidence type="ECO:0000256" key="5">
    <source>
        <dbReference type="ARBA" id="ARBA00023002"/>
    </source>
</evidence>
<dbReference type="InterPro" id="IPR001670">
    <property type="entry name" value="ADH_Fe/GldA"/>
</dbReference>
<dbReference type="AlphaFoldDB" id="A0A367EQG8"/>
<dbReference type="SUPFAM" id="SSF56796">
    <property type="entry name" value="Dehydroquinate synthase-like"/>
    <property type="match status" value="1"/>
</dbReference>
<dbReference type="PROSITE" id="PS00913">
    <property type="entry name" value="ADH_IRON_1"/>
    <property type="match status" value="1"/>
</dbReference>
<dbReference type="EMBL" id="QOIM01000028">
    <property type="protein sequence ID" value="RCG20358.1"/>
    <property type="molecule type" value="Genomic_DNA"/>
</dbReference>
<dbReference type="PANTHER" id="PTHR11496:SF83">
    <property type="entry name" value="HYDROXYACID-OXOACID TRANSHYDROGENASE, MITOCHONDRIAL"/>
    <property type="match status" value="1"/>
</dbReference>
<dbReference type="Proteomes" id="UP000253507">
    <property type="component" value="Unassembled WGS sequence"/>
</dbReference>
<evidence type="ECO:0000313" key="11">
    <source>
        <dbReference type="Proteomes" id="UP000253507"/>
    </source>
</evidence>
<gene>
    <name evidence="10" type="ORF">DQ392_10305</name>
</gene>
<comment type="caution">
    <text evidence="10">The sequence shown here is derived from an EMBL/GenBank/DDBJ whole genome shotgun (WGS) entry which is preliminary data.</text>
</comment>
<dbReference type="OrthoDB" id="323926at2"/>
<keyword evidence="11" id="KW-1185">Reference proteome</keyword>
<name>A0A367EQG8_9ACTN</name>
<comment type="similarity">
    <text evidence="2">Belongs to the iron-containing alcohol dehydrogenase family. Hydroxyacid-oxoacid transhydrogenase subfamily.</text>
</comment>
<evidence type="ECO:0000256" key="4">
    <source>
        <dbReference type="ARBA" id="ARBA00022946"/>
    </source>
</evidence>
<dbReference type="EC" id="1.1.99.24" evidence="3"/>
<dbReference type="CDD" id="cd08190">
    <property type="entry name" value="HOT"/>
    <property type="match status" value="1"/>
</dbReference>
<dbReference type="InterPro" id="IPR018211">
    <property type="entry name" value="ADH_Fe_CS"/>
</dbReference>
<dbReference type="Pfam" id="PF00465">
    <property type="entry name" value="Fe-ADH"/>
    <property type="match status" value="1"/>
</dbReference>
<dbReference type="InterPro" id="IPR039697">
    <property type="entry name" value="Alcohol_dehydrogenase_Fe"/>
</dbReference>
<evidence type="ECO:0000259" key="9">
    <source>
        <dbReference type="Pfam" id="PF25137"/>
    </source>
</evidence>
<protein>
    <recommendedName>
        <fullName evidence="3">hydroxyacid-oxoacid transhydrogenase</fullName>
        <ecNumber evidence="3">1.1.99.24</ecNumber>
    </recommendedName>
</protein>
<feature type="domain" description="Alcohol dehydrogenase iron-type/glycerol dehydrogenase GldA" evidence="8">
    <location>
        <begin position="71"/>
        <end position="240"/>
    </location>
</feature>
<feature type="region of interest" description="Disordered" evidence="7">
    <location>
        <begin position="1"/>
        <end position="53"/>
    </location>
</feature>
<keyword evidence="5" id="KW-0560">Oxidoreductase</keyword>
<dbReference type="Gene3D" id="1.20.1090.10">
    <property type="entry name" value="Dehydroquinate synthase-like - alpha domain"/>
    <property type="match status" value="1"/>
</dbReference>
<feature type="domain" description="Fe-containing alcohol dehydrogenase-like C-terminal" evidence="9">
    <location>
        <begin position="251"/>
        <end position="473"/>
    </location>
</feature>
<dbReference type="InterPro" id="IPR056798">
    <property type="entry name" value="ADH_Fe_C"/>
</dbReference>
<organism evidence="10 11">
    <name type="scientific">Streptomyces reniochalinae</name>
    <dbReference type="NCBI Taxonomy" id="2250578"/>
    <lineage>
        <taxon>Bacteria</taxon>
        <taxon>Bacillati</taxon>
        <taxon>Actinomycetota</taxon>
        <taxon>Actinomycetes</taxon>
        <taxon>Kitasatosporales</taxon>
        <taxon>Streptomycetaceae</taxon>
        <taxon>Streptomyces</taxon>
    </lineage>
</organism>
<dbReference type="FunFam" id="3.40.50.1970:FF:000003">
    <property type="entry name" value="Alcohol dehydrogenase, iron-containing"/>
    <property type="match status" value="1"/>
</dbReference>
<evidence type="ECO:0000256" key="2">
    <source>
        <dbReference type="ARBA" id="ARBA00010005"/>
    </source>
</evidence>
<comment type="catalytic activity">
    <reaction evidence="1">
        <text>(S)-3-hydroxybutanoate + 2-oxoglutarate = (R)-2-hydroxyglutarate + acetoacetate</text>
        <dbReference type="Rhea" id="RHEA:23048"/>
        <dbReference type="ChEBI" id="CHEBI:11047"/>
        <dbReference type="ChEBI" id="CHEBI:13705"/>
        <dbReference type="ChEBI" id="CHEBI:15801"/>
        <dbReference type="ChEBI" id="CHEBI:16810"/>
        <dbReference type="EC" id="1.1.99.24"/>
    </reaction>
</comment>
<evidence type="ECO:0000256" key="1">
    <source>
        <dbReference type="ARBA" id="ARBA00000813"/>
    </source>
</evidence>
<evidence type="ECO:0000256" key="6">
    <source>
        <dbReference type="ARBA" id="ARBA00049496"/>
    </source>
</evidence>
<comment type="catalytic activity">
    <reaction evidence="6">
        <text>4-hydroxybutanoate + 2-oxoglutarate = (R)-2-hydroxyglutarate + succinate semialdehyde</text>
        <dbReference type="Rhea" id="RHEA:24734"/>
        <dbReference type="ChEBI" id="CHEBI:15801"/>
        <dbReference type="ChEBI" id="CHEBI:16724"/>
        <dbReference type="ChEBI" id="CHEBI:16810"/>
        <dbReference type="ChEBI" id="CHEBI:57706"/>
        <dbReference type="EC" id="1.1.99.24"/>
    </reaction>
</comment>
<sequence length="478" mass="49882">MLFQKSCSRGPCPSSGPPAEAGRTGEPGRTAAREHGHRPPITPLPRLRGGPVPSFDHPTETVFTWAAPPLKFGLGALAEIGEDLQAHGVRHPLVITDPGVAASGVPDRVAHAVKTAGLDVDIFDGVAVEPTDASIEEAVAFARSGPWDGYIAVGGGSAMDTAKAVNLLTTQPGTLMDYIAPPIGGGKVPEQPVRPLIAVPTTSGTGSEATTICVVDLLSLRLKAGVSHPRLRPALAVVDPLTTLSVPSAVTAASGMDVLTHAAESYTALSFDARPAFPDAKARAAFCGANPVSDVWCEKAMELVGTHLRRAVMNGNDLSARYGMAYASAVTGMGFGNAGTHIPHANAYPIAGAVENYQAEGYPPMPMVPHGQAVASTAMAAFRFTFPSNPQRHLRAAELIGGRPVDPDEGAEALPRVLRELQRDIDMPAGVSAFGFTEDDLDTLVSGTLKQSRQLSVTPRPLTAQAAGRIFRESLSNW</sequence>
<feature type="compositionally biased region" description="Low complexity" evidence="7">
    <location>
        <begin position="1"/>
        <end position="13"/>
    </location>
</feature>
<dbReference type="PANTHER" id="PTHR11496">
    <property type="entry name" value="ALCOHOL DEHYDROGENASE"/>
    <property type="match status" value="1"/>
</dbReference>
<dbReference type="Pfam" id="PF25137">
    <property type="entry name" value="ADH_Fe_C"/>
    <property type="match status" value="1"/>
</dbReference>
<dbReference type="GO" id="GO:0004022">
    <property type="term" value="F:alcohol dehydrogenase (NAD+) activity"/>
    <property type="evidence" value="ECO:0007669"/>
    <property type="project" value="InterPro"/>
</dbReference>
<dbReference type="GO" id="GO:0046872">
    <property type="term" value="F:metal ion binding"/>
    <property type="evidence" value="ECO:0007669"/>
    <property type="project" value="InterPro"/>
</dbReference>
<evidence type="ECO:0000256" key="3">
    <source>
        <dbReference type="ARBA" id="ARBA00013182"/>
    </source>
</evidence>
<proteinExistence type="inferred from homology"/>
<dbReference type="GO" id="GO:0047988">
    <property type="term" value="F:hydroxyacid-oxoacid transhydrogenase activity"/>
    <property type="evidence" value="ECO:0007669"/>
    <property type="project" value="UniProtKB-EC"/>
</dbReference>
<dbReference type="InterPro" id="IPR042157">
    <property type="entry name" value="HOT"/>
</dbReference>
<evidence type="ECO:0000259" key="8">
    <source>
        <dbReference type="Pfam" id="PF00465"/>
    </source>
</evidence>